<name>A0ABR2G372_9ROSI</name>
<evidence type="ECO:0000256" key="1">
    <source>
        <dbReference type="SAM" id="MobiDB-lite"/>
    </source>
</evidence>
<accession>A0ABR2G372</accession>
<evidence type="ECO:0000313" key="2">
    <source>
        <dbReference type="EMBL" id="KAK8593333.1"/>
    </source>
</evidence>
<feature type="compositionally biased region" description="Polar residues" evidence="1">
    <location>
        <begin position="37"/>
        <end position="47"/>
    </location>
</feature>
<dbReference type="Proteomes" id="UP001472677">
    <property type="component" value="Unassembled WGS sequence"/>
</dbReference>
<evidence type="ECO:0000313" key="3">
    <source>
        <dbReference type="Proteomes" id="UP001472677"/>
    </source>
</evidence>
<dbReference type="EMBL" id="JBBPBM010000003">
    <property type="protein sequence ID" value="KAK8593333.1"/>
    <property type="molecule type" value="Genomic_DNA"/>
</dbReference>
<keyword evidence="3" id="KW-1185">Reference proteome</keyword>
<feature type="compositionally biased region" description="Basic and acidic residues" evidence="1">
    <location>
        <begin position="62"/>
        <end position="74"/>
    </location>
</feature>
<gene>
    <name evidence="2" type="ORF">V6N12_045416</name>
</gene>
<organism evidence="2 3">
    <name type="scientific">Hibiscus sabdariffa</name>
    <name type="common">roselle</name>
    <dbReference type="NCBI Taxonomy" id="183260"/>
    <lineage>
        <taxon>Eukaryota</taxon>
        <taxon>Viridiplantae</taxon>
        <taxon>Streptophyta</taxon>
        <taxon>Embryophyta</taxon>
        <taxon>Tracheophyta</taxon>
        <taxon>Spermatophyta</taxon>
        <taxon>Magnoliopsida</taxon>
        <taxon>eudicotyledons</taxon>
        <taxon>Gunneridae</taxon>
        <taxon>Pentapetalae</taxon>
        <taxon>rosids</taxon>
        <taxon>malvids</taxon>
        <taxon>Malvales</taxon>
        <taxon>Malvaceae</taxon>
        <taxon>Malvoideae</taxon>
        <taxon>Hibiscus</taxon>
    </lineage>
</organism>
<protein>
    <submittedName>
        <fullName evidence="2">Uncharacterized protein</fullName>
    </submittedName>
</protein>
<proteinExistence type="predicted"/>
<sequence>MLMNRNWLDISTDKGAGALAAGTSGTLEAGAEPSVLESGTDSPTIGVTSIVPDFGAGSSTKEGVEIKEGVGVEG</sequence>
<feature type="region of interest" description="Disordered" evidence="1">
    <location>
        <begin position="24"/>
        <end position="74"/>
    </location>
</feature>
<comment type="caution">
    <text evidence="2">The sequence shown here is derived from an EMBL/GenBank/DDBJ whole genome shotgun (WGS) entry which is preliminary data.</text>
</comment>
<reference evidence="2 3" key="1">
    <citation type="journal article" date="2024" name="G3 (Bethesda)">
        <title>Genome assembly of Hibiscus sabdariffa L. provides insights into metabolisms of medicinal natural products.</title>
        <authorList>
            <person name="Kim T."/>
        </authorList>
    </citation>
    <scope>NUCLEOTIDE SEQUENCE [LARGE SCALE GENOMIC DNA]</scope>
    <source>
        <strain evidence="2">TK-2024</strain>
        <tissue evidence="2">Old leaves</tissue>
    </source>
</reference>